<keyword evidence="4" id="KW-1185">Reference proteome</keyword>
<dbReference type="Pfam" id="PF00515">
    <property type="entry name" value="TPR_1"/>
    <property type="match status" value="1"/>
</dbReference>
<evidence type="ECO:0000256" key="1">
    <source>
        <dbReference type="PROSITE-ProRule" id="PRU00339"/>
    </source>
</evidence>
<dbReference type="PANTHER" id="PTHR43630">
    <property type="entry name" value="POLY-BETA-1,6-N-ACETYL-D-GLUCOSAMINE SYNTHASE"/>
    <property type="match status" value="1"/>
</dbReference>
<proteinExistence type="predicted"/>
<dbReference type="Pfam" id="PF00535">
    <property type="entry name" value="Glycos_transf_2"/>
    <property type="match status" value="1"/>
</dbReference>
<dbReference type="PANTHER" id="PTHR43630:SF2">
    <property type="entry name" value="GLYCOSYLTRANSFERASE"/>
    <property type="match status" value="1"/>
</dbReference>
<dbReference type="Proteomes" id="UP000615455">
    <property type="component" value="Unassembled WGS sequence"/>
</dbReference>
<dbReference type="RefSeq" id="WP_229757712.1">
    <property type="nucleotide sequence ID" value="NZ_BMHE01000019.1"/>
</dbReference>
<dbReference type="PROSITE" id="PS50005">
    <property type="entry name" value="TPR"/>
    <property type="match status" value="1"/>
</dbReference>
<dbReference type="SUPFAM" id="SSF53448">
    <property type="entry name" value="Nucleotide-diphospho-sugar transferases"/>
    <property type="match status" value="1"/>
</dbReference>
<reference evidence="4" key="1">
    <citation type="journal article" date="2019" name="Int. J. Syst. Evol. Microbiol.">
        <title>The Global Catalogue of Microorganisms (GCM) 10K type strain sequencing project: providing services to taxonomists for standard genome sequencing and annotation.</title>
        <authorList>
            <consortium name="The Broad Institute Genomics Platform"/>
            <consortium name="The Broad Institute Genome Sequencing Center for Infectious Disease"/>
            <person name="Wu L."/>
            <person name="Ma J."/>
        </authorList>
    </citation>
    <scope>NUCLEOTIDE SEQUENCE [LARGE SCALE GENOMIC DNA]</scope>
    <source>
        <strain evidence="4">CGMCC 1.15043</strain>
    </source>
</reference>
<dbReference type="Gene3D" id="1.25.40.10">
    <property type="entry name" value="Tetratricopeptide repeat domain"/>
    <property type="match status" value="1"/>
</dbReference>
<dbReference type="CDD" id="cd02511">
    <property type="entry name" value="Beta4Glucosyltransferase"/>
    <property type="match status" value="1"/>
</dbReference>
<keyword evidence="1" id="KW-0802">TPR repeat</keyword>
<feature type="repeat" description="TPR" evidence="1">
    <location>
        <begin position="325"/>
        <end position="358"/>
    </location>
</feature>
<feature type="domain" description="Glycosyltransferase 2-like" evidence="2">
    <location>
        <begin position="7"/>
        <end position="124"/>
    </location>
</feature>
<dbReference type="EMBL" id="BMHE01000019">
    <property type="protein sequence ID" value="GFZ87505.1"/>
    <property type="molecule type" value="Genomic_DNA"/>
</dbReference>
<evidence type="ECO:0000259" key="2">
    <source>
        <dbReference type="Pfam" id="PF00535"/>
    </source>
</evidence>
<gene>
    <name evidence="3" type="ORF">GCM10008018_37130</name>
</gene>
<name>A0ABQ1EV58_9BACL</name>
<dbReference type="InterPro" id="IPR019734">
    <property type="entry name" value="TPR_rpt"/>
</dbReference>
<dbReference type="InterPro" id="IPR029044">
    <property type="entry name" value="Nucleotide-diphossugar_trans"/>
</dbReference>
<evidence type="ECO:0000313" key="3">
    <source>
        <dbReference type="EMBL" id="GFZ87505.1"/>
    </source>
</evidence>
<dbReference type="Gene3D" id="3.90.550.10">
    <property type="entry name" value="Spore Coat Polysaccharide Biosynthesis Protein SpsA, Chain A"/>
    <property type="match status" value="1"/>
</dbReference>
<sequence length="374" mass="42965">MNQPTISLCMIVKDEEAQLASCLQSVKDWVTEMIIVDTGSTDRTKEICESFGAKVFDYTWNNHFAEARNFGLAQAKGDWILYLDADEEFEPLHDFALLTQLNQEQAAILTVHLINYIGDHPNEDEAFHIAHPRFFRNHLGLRFQYPIHETLNVEEIFPKEQLSDLMGHIPLKLLHRGYMPAITAHKKKYQRNMALLNQEANQASSNPWVEYHIASEYYRVQQYDKAFEYVNLSIVRFIQSGLMPPSLLYKLKYAILFSTGSIDGAWPGIDKAIALYPDYVDLHFYKGVIFYLKKWTSSALDVFYHCLSIGESTGQHLTLKGAGSFHAWYYIGLCWESLENNQKAVQAYQTALELSPTYTLAAEAIQLIQKKQSL</sequence>
<comment type="caution">
    <text evidence="3">The sequence shown here is derived from an EMBL/GenBank/DDBJ whole genome shotgun (WGS) entry which is preliminary data.</text>
</comment>
<organism evidence="3 4">
    <name type="scientific">Paenibacillus marchantiophytorum</name>
    <dbReference type="NCBI Taxonomy" id="1619310"/>
    <lineage>
        <taxon>Bacteria</taxon>
        <taxon>Bacillati</taxon>
        <taxon>Bacillota</taxon>
        <taxon>Bacilli</taxon>
        <taxon>Bacillales</taxon>
        <taxon>Paenibacillaceae</taxon>
        <taxon>Paenibacillus</taxon>
    </lineage>
</organism>
<dbReference type="InterPro" id="IPR001173">
    <property type="entry name" value="Glyco_trans_2-like"/>
</dbReference>
<dbReference type="SUPFAM" id="SSF48452">
    <property type="entry name" value="TPR-like"/>
    <property type="match status" value="1"/>
</dbReference>
<dbReference type="InterPro" id="IPR011990">
    <property type="entry name" value="TPR-like_helical_dom_sf"/>
</dbReference>
<protein>
    <recommendedName>
        <fullName evidence="2">Glycosyltransferase 2-like domain-containing protein</fullName>
    </recommendedName>
</protein>
<accession>A0ABQ1EV58</accession>
<evidence type="ECO:0000313" key="4">
    <source>
        <dbReference type="Proteomes" id="UP000615455"/>
    </source>
</evidence>
<dbReference type="SMART" id="SM00028">
    <property type="entry name" value="TPR"/>
    <property type="match status" value="3"/>
</dbReference>